<gene>
    <name evidence="3" type="ORF">SAMN04488579_1171</name>
</gene>
<name>A0A1H3H9A5_EUBBA</name>
<keyword evidence="4" id="KW-1185">Reference proteome</keyword>
<dbReference type="AlphaFoldDB" id="A0A1H3H9A5"/>
<feature type="domain" description="D-glutamate N-acetyltransferase-like N-terminal" evidence="2">
    <location>
        <begin position="40"/>
        <end position="137"/>
    </location>
</feature>
<dbReference type="InterPro" id="IPR011669">
    <property type="entry name" value="DgcN-like"/>
</dbReference>
<dbReference type="InterPro" id="IPR035086">
    <property type="entry name" value="DgcN-like_C"/>
</dbReference>
<organism evidence="3 4">
    <name type="scientific">Eubacterium barkeri</name>
    <name type="common">Clostridium barkeri</name>
    <dbReference type="NCBI Taxonomy" id="1528"/>
    <lineage>
        <taxon>Bacteria</taxon>
        <taxon>Bacillati</taxon>
        <taxon>Bacillota</taxon>
        <taxon>Clostridia</taxon>
        <taxon>Eubacteriales</taxon>
        <taxon>Eubacteriaceae</taxon>
        <taxon>Eubacterium</taxon>
    </lineage>
</organism>
<dbReference type="PIRSF" id="PIRSF026760">
    <property type="entry name" value="UCP026760"/>
    <property type="match status" value="1"/>
</dbReference>
<dbReference type="InterPro" id="IPR027417">
    <property type="entry name" value="P-loop_NTPase"/>
</dbReference>
<evidence type="ECO:0000313" key="3">
    <source>
        <dbReference type="EMBL" id="SDY12076.1"/>
    </source>
</evidence>
<dbReference type="OrthoDB" id="9778498at2"/>
<sequence>MLGKALVYCEGHFGDSDGKTANGLIRHSKKYQISGVIDSTEEGQDAGMVLNHQKNGVPIFRDMADALVHLGKVPKYFIFGIAPNEAFLSTAERLIILKAMSLGMNIVIGLQEFLSEDPEFIKQAKESNVKIIDIRKPLAKRYLHLFTGEILKLNIPRVAIFGTDCAIGKRTTAIQLVDKLKDKGLKVAFIGTGQTSIIQGEPYGVAMDAIPSEYMAGEFENACMDAYIHEKPDIMIYEGQSSLSHEAFVSCCAIIRGGRPNAFILQHAPKRRVRLDFPNLKMPTPSSEISLIESFSKANVIALTINHEGMTNKDIETTIVKYEEKLHIPAVDVLVSGCDKLAAAIFKQFPDLHSRIRV</sequence>
<dbReference type="PANTHER" id="PTHR40690:SF1">
    <property type="entry name" value="DUF1611 DOMAIN-CONTAINING PROTEIN"/>
    <property type="match status" value="1"/>
</dbReference>
<reference evidence="4" key="1">
    <citation type="submission" date="2016-10" db="EMBL/GenBank/DDBJ databases">
        <authorList>
            <person name="Varghese N."/>
            <person name="Submissions S."/>
        </authorList>
    </citation>
    <scope>NUCLEOTIDE SEQUENCE [LARGE SCALE GENOMIC DNA]</scope>
    <source>
        <strain evidence="4">VPI 5359</strain>
    </source>
</reference>
<feature type="domain" description="D-glutamate N-acetyltransferase-like C-terminal" evidence="1">
    <location>
        <begin position="145"/>
        <end position="341"/>
    </location>
</feature>
<dbReference type="Gene3D" id="3.40.50.300">
    <property type="entry name" value="P-loop containing nucleotide triphosphate hydrolases"/>
    <property type="match status" value="1"/>
</dbReference>
<dbReference type="STRING" id="1528.SAMN04488579_1171"/>
<evidence type="ECO:0000259" key="1">
    <source>
        <dbReference type="Pfam" id="PF07755"/>
    </source>
</evidence>
<dbReference type="Gene3D" id="3.40.50.720">
    <property type="entry name" value="NAD(P)-binding Rossmann-like Domain"/>
    <property type="match status" value="1"/>
</dbReference>
<dbReference type="RefSeq" id="WP_090245995.1">
    <property type="nucleotide sequence ID" value="NZ_FNOU01000017.1"/>
</dbReference>
<dbReference type="Pfam" id="PF07755">
    <property type="entry name" value="DUF1611"/>
    <property type="match status" value="1"/>
</dbReference>
<evidence type="ECO:0000259" key="2">
    <source>
        <dbReference type="Pfam" id="PF17396"/>
    </source>
</evidence>
<dbReference type="SUPFAM" id="SSF52540">
    <property type="entry name" value="P-loop containing nucleoside triphosphate hydrolases"/>
    <property type="match status" value="1"/>
</dbReference>
<dbReference type="PANTHER" id="PTHR40690">
    <property type="entry name" value="GLL3100 PROTEIN"/>
    <property type="match status" value="1"/>
</dbReference>
<evidence type="ECO:0000313" key="4">
    <source>
        <dbReference type="Proteomes" id="UP000199652"/>
    </source>
</evidence>
<proteinExistence type="predicted"/>
<dbReference type="Pfam" id="PF17396">
    <property type="entry name" value="DUF1611_N"/>
    <property type="match status" value="1"/>
</dbReference>
<dbReference type="InterPro" id="IPR035402">
    <property type="entry name" value="DgcN-like_N"/>
</dbReference>
<dbReference type="Proteomes" id="UP000199652">
    <property type="component" value="Unassembled WGS sequence"/>
</dbReference>
<accession>A0A1H3H9A5</accession>
<dbReference type="EMBL" id="FNOU01000017">
    <property type="protein sequence ID" value="SDY12076.1"/>
    <property type="molecule type" value="Genomic_DNA"/>
</dbReference>
<protein>
    <submittedName>
        <fullName evidence="3">Uncharacterized conserved protein, NAD-dependent epimerase/dehydratase family</fullName>
    </submittedName>
</protein>